<sequence>MRGVLPQGARRRQGLPGRGEAPPRGRAAGQDGHRREVTLAKVSASDGNKATLQQANAEIVRGNPEGFLSFCTEDIEWTAVGELPLRGKEAVRQWMKTAYREPPEFTVTQLVAEGDFVVALGEIMVKGEDGRAARHAYCDVWRFRDGRMAQLSAFVVRPAA</sequence>
<name>A0ABR9S665_9BURK</name>
<dbReference type="Proteomes" id="UP000806285">
    <property type="component" value="Unassembled WGS sequence"/>
</dbReference>
<evidence type="ECO:0000313" key="4">
    <source>
        <dbReference type="Proteomes" id="UP000806285"/>
    </source>
</evidence>
<accession>A0ABR9S665</accession>
<protein>
    <submittedName>
        <fullName evidence="3">Nuclear transport factor 2 family protein</fullName>
    </submittedName>
</protein>
<dbReference type="PANTHER" id="PTHR41252:SF1">
    <property type="entry name" value="BLR2505 PROTEIN"/>
    <property type="match status" value="1"/>
</dbReference>
<dbReference type="Pfam" id="PF12680">
    <property type="entry name" value="SnoaL_2"/>
    <property type="match status" value="1"/>
</dbReference>
<dbReference type="Gene3D" id="3.10.450.50">
    <property type="match status" value="1"/>
</dbReference>
<dbReference type="PANTHER" id="PTHR41252">
    <property type="entry name" value="BLR2505 PROTEIN"/>
    <property type="match status" value="1"/>
</dbReference>
<comment type="caution">
    <text evidence="3">The sequence shown here is derived from an EMBL/GenBank/DDBJ whole genome shotgun (WGS) entry which is preliminary data.</text>
</comment>
<evidence type="ECO:0000259" key="2">
    <source>
        <dbReference type="Pfam" id="PF12680"/>
    </source>
</evidence>
<dbReference type="SUPFAM" id="SSF54427">
    <property type="entry name" value="NTF2-like"/>
    <property type="match status" value="1"/>
</dbReference>
<evidence type="ECO:0000313" key="3">
    <source>
        <dbReference type="EMBL" id="MBE7369009.1"/>
    </source>
</evidence>
<feature type="domain" description="SnoaL-like" evidence="2">
    <location>
        <begin position="56"/>
        <end position="150"/>
    </location>
</feature>
<dbReference type="InterPro" id="IPR037401">
    <property type="entry name" value="SnoaL-like"/>
</dbReference>
<feature type="region of interest" description="Disordered" evidence="1">
    <location>
        <begin position="1"/>
        <end position="34"/>
    </location>
</feature>
<dbReference type="InterPro" id="IPR032710">
    <property type="entry name" value="NTF2-like_dom_sf"/>
</dbReference>
<organism evidence="3 4">
    <name type="scientific">Ramlibacter pallidus</name>
    <dbReference type="NCBI Taxonomy" id="2780087"/>
    <lineage>
        <taxon>Bacteria</taxon>
        <taxon>Pseudomonadati</taxon>
        <taxon>Pseudomonadota</taxon>
        <taxon>Betaproteobacteria</taxon>
        <taxon>Burkholderiales</taxon>
        <taxon>Comamonadaceae</taxon>
        <taxon>Ramlibacter</taxon>
    </lineage>
</organism>
<dbReference type="EMBL" id="JADDIV010000004">
    <property type="protein sequence ID" value="MBE7369009.1"/>
    <property type="molecule type" value="Genomic_DNA"/>
</dbReference>
<proteinExistence type="predicted"/>
<keyword evidence="4" id="KW-1185">Reference proteome</keyword>
<evidence type="ECO:0000256" key="1">
    <source>
        <dbReference type="SAM" id="MobiDB-lite"/>
    </source>
</evidence>
<gene>
    <name evidence="3" type="ORF">IM787_15710</name>
</gene>
<reference evidence="3 4" key="1">
    <citation type="submission" date="2020-10" db="EMBL/GenBank/DDBJ databases">
        <title>Ramlibacter sp. HM2 16S ribosomal RNA gene Genome sequencing and assembly.</title>
        <authorList>
            <person name="Kang M."/>
        </authorList>
    </citation>
    <scope>NUCLEOTIDE SEQUENCE [LARGE SCALE GENOMIC DNA]</scope>
    <source>
        <strain evidence="3 4">HM2</strain>
    </source>
</reference>